<evidence type="ECO:0000256" key="8">
    <source>
        <dbReference type="ARBA" id="ARBA00022777"/>
    </source>
</evidence>
<evidence type="ECO:0000313" key="18">
    <source>
        <dbReference type="WBParaSite" id="HNAJ_0000199201-mRNA-1"/>
    </source>
</evidence>
<evidence type="ECO:0000313" key="16">
    <source>
        <dbReference type="EMBL" id="VDN97850.1"/>
    </source>
</evidence>
<dbReference type="InterPro" id="IPR011009">
    <property type="entry name" value="Kinase-like_dom_sf"/>
</dbReference>
<keyword evidence="6" id="KW-0479">Metal-binding</keyword>
<dbReference type="GO" id="GO:0004674">
    <property type="term" value="F:protein serine/threonine kinase activity"/>
    <property type="evidence" value="ECO:0007669"/>
    <property type="project" value="UniProtKB-KW"/>
</dbReference>
<keyword evidence="17" id="KW-1185">Reference proteome</keyword>
<evidence type="ECO:0000256" key="7">
    <source>
        <dbReference type="ARBA" id="ARBA00022741"/>
    </source>
</evidence>
<keyword evidence="8" id="KW-0418">Kinase</keyword>
<dbReference type="Proteomes" id="UP000278807">
    <property type="component" value="Unassembled WGS sequence"/>
</dbReference>
<keyword evidence="7" id="KW-0547">Nucleotide-binding</keyword>
<keyword evidence="10" id="KW-0460">Magnesium</keyword>
<evidence type="ECO:0000256" key="10">
    <source>
        <dbReference type="ARBA" id="ARBA00022842"/>
    </source>
</evidence>
<evidence type="ECO:0000256" key="11">
    <source>
        <dbReference type="ARBA" id="ARBA00022946"/>
    </source>
</evidence>
<dbReference type="PANTHER" id="PTHR22972:SF7">
    <property type="entry name" value="SERINE_THREONINE-PROTEIN KINASE PINK1, MITOCHONDRIAL"/>
    <property type="match status" value="1"/>
</dbReference>
<evidence type="ECO:0000256" key="1">
    <source>
        <dbReference type="ARBA" id="ARBA00001946"/>
    </source>
</evidence>
<dbReference type="EC" id="2.7.11.1" evidence="3"/>
<comment type="cofactor">
    <cofactor evidence="1">
        <name>Mg(2+)</name>
        <dbReference type="ChEBI" id="CHEBI:18420"/>
    </cofactor>
</comment>
<accession>A0A158QHB5</accession>
<dbReference type="SUPFAM" id="SSF56112">
    <property type="entry name" value="Protein kinase-like (PK-like)"/>
    <property type="match status" value="1"/>
</dbReference>
<proteinExistence type="predicted"/>
<reference evidence="16 17" key="2">
    <citation type="submission" date="2018-11" db="EMBL/GenBank/DDBJ databases">
        <authorList>
            <consortium name="Pathogen Informatics"/>
        </authorList>
    </citation>
    <scope>NUCLEOTIDE SEQUENCE [LARGE SCALE GENOMIC DNA]</scope>
</reference>
<dbReference type="GO" id="GO:0046872">
    <property type="term" value="F:metal ion binding"/>
    <property type="evidence" value="ECO:0007669"/>
    <property type="project" value="UniProtKB-KW"/>
</dbReference>
<keyword evidence="11" id="KW-0809">Transit peptide</keyword>
<evidence type="ECO:0000256" key="6">
    <source>
        <dbReference type="ARBA" id="ARBA00022723"/>
    </source>
</evidence>
<keyword evidence="9" id="KW-0067">ATP-binding</keyword>
<feature type="domain" description="Protein kinase" evidence="15">
    <location>
        <begin position="1"/>
        <end position="166"/>
    </location>
</feature>
<keyword evidence="12" id="KW-0496">Mitochondrion</keyword>
<dbReference type="GO" id="GO:0000422">
    <property type="term" value="P:autophagy of mitochondrion"/>
    <property type="evidence" value="ECO:0007669"/>
    <property type="project" value="TreeGrafter"/>
</dbReference>
<keyword evidence="4" id="KW-0723">Serine/threonine-protein kinase</keyword>
<dbReference type="InterPro" id="IPR000719">
    <property type="entry name" value="Prot_kinase_dom"/>
</dbReference>
<name>A0A158QHB5_RODNA</name>
<evidence type="ECO:0000256" key="4">
    <source>
        <dbReference type="ARBA" id="ARBA00022527"/>
    </source>
</evidence>
<evidence type="ECO:0000256" key="13">
    <source>
        <dbReference type="ARBA" id="ARBA00047899"/>
    </source>
</evidence>
<dbReference type="STRING" id="102285.A0A158QHB5"/>
<dbReference type="PROSITE" id="PS50011">
    <property type="entry name" value="PROTEIN_KINASE_DOM"/>
    <property type="match status" value="1"/>
</dbReference>
<dbReference type="InterPro" id="IPR051511">
    <property type="entry name" value="MitoQC_Scaffold_Kinases"/>
</dbReference>
<comment type="subcellular location">
    <subcellularLocation>
        <location evidence="2">Mitochondrion</location>
    </subcellularLocation>
</comment>
<keyword evidence="5" id="KW-0808">Transferase</keyword>
<evidence type="ECO:0000259" key="15">
    <source>
        <dbReference type="PROSITE" id="PS50011"/>
    </source>
</evidence>
<dbReference type="GO" id="GO:0005524">
    <property type="term" value="F:ATP binding"/>
    <property type="evidence" value="ECO:0007669"/>
    <property type="project" value="UniProtKB-KW"/>
</dbReference>
<dbReference type="GO" id="GO:0090141">
    <property type="term" value="P:positive regulation of mitochondrial fission"/>
    <property type="evidence" value="ECO:0007669"/>
    <property type="project" value="TreeGrafter"/>
</dbReference>
<dbReference type="AlphaFoldDB" id="A0A158QHB5"/>
<protein>
    <recommendedName>
        <fullName evidence="3">non-specific serine/threonine protein kinase</fullName>
        <ecNumber evidence="3">2.7.11.1</ecNumber>
    </recommendedName>
</protein>
<evidence type="ECO:0000256" key="3">
    <source>
        <dbReference type="ARBA" id="ARBA00012513"/>
    </source>
</evidence>
<dbReference type="Gene3D" id="1.10.510.10">
    <property type="entry name" value="Transferase(Phosphotransferase) domain 1"/>
    <property type="match status" value="1"/>
</dbReference>
<dbReference type="GO" id="GO:0005739">
    <property type="term" value="C:mitochondrion"/>
    <property type="evidence" value="ECO:0007669"/>
    <property type="project" value="UniProtKB-SubCell"/>
</dbReference>
<evidence type="ECO:0000256" key="12">
    <source>
        <dbReference type="ARBA" id="ARBA00023128"/>
    </source>
</evidence>
<comment type="catalytic activity">
    <reaction evidence="13">
        <text>L-threonyl-[protein] + ATP = O-phospho-L-threonyl-[protein] + ADP + H(+)</text>
        <dbReference type="Rhea" id="RHEA:46608"/>
        <dbReference type="Rhea" id="RHEA-COMP:11060"/>
        <dbReference type="Rhea" id="RHEA-COMP:11605"/>
        <dbReference type="ChEBI" id="CHEBI:15378"/>
        <dbReference type="ChEBI" id="CHEBI:30013"/>
        <dbReference type="ChEBI" id="CHEBI:30616"/>
        <dbReference type="ChEBI" id="CHEBI:61977"/>
        <dbReference type="ChEBI" id="CHEBI:456216"/>
        <dbReference type="EC" id="2.7.11.1"/>
    </reaction>
</comment>
<evidence type="ECO:0000313" key="17">
    <source>
        <dbReference type="Proteomes" id="UP000278807"/>
    </source>
</evidence>
<dbReference type="PANTHER" id="PTHR22972">
    <property type="entry name" value="SERINE/THREONINE PROTEIN KINASE"/>
    <property type="match status" value="1"/>
</dbReference>
<evidence type="ECO:0000256" key="14">
    <source>
        <dbReference type="ARBA" id="ARBA00048679"/>
    </source>
</evidence>
<dbReference type="WBParaSite" id="HNAJ_0000199201-mRNA-1">
    <property type="protein sequence ID" value="HNAJ_0000199201-mRNA-1"/>
    <property type="gene ID" value="HNAJ_0000199201"/>
</dbReference>
<comment type="catalytic activity">
    <reaction evidence="14">
        <text>L-seryl-[protein] + ATP = O-phospho-L-seryl-[protein] + ADP + H(+)</text>
        <dbReference type="Rhea" id="RHEA:17989"/>
        <dbReference type="Rhea" id="RHEA-COMP:9863"/>
        <dbReference type="Rhea" id="RHEA-COMP:11604"/>
        <dbReference type="ChEBI" id="CHEBI:15378"/>
        <dbReference type="ChEBI" id="CHEBI:29999"/>
        <dbReference type="ChEBI" id="CHEBI:30616"/>
        <dbReference type="ChEBI" id="CHEBI:83421"/>
        <dbReference type="ChEBI" id="CHEBI:456216"/>
        <dbReference type="EC" id="2.7.11.1"/>
    </reaction>
</comment>
<dbReference type="GO" id="GO:0042981">
    <property type="term" value="P:regulation of apoptotic process"/>
    <property type="evidence" value="ECO:0007669"/>
    <property type="project" value="TreeGrafter"/>
</dbReference>
<evidence type="ECO:0000256" key="5">
    <source>
        <dbReference type="ARBA" id="ARBA00022679"/>
    </source>
</evidence>
<organism evidence="18">
    <name type="scientific">Rodentolepis nana</name>
    <name type="common">Dwarf tapeworm</name>
    <name type="synonym">Hymenolepis nana</name>
    <dbReference type="NCBI Taxonomy" id="102285"/>
    <lineage>
        <taxon>Eukaryota</taxon>
        <taxon>Metazoa</taxon>
        <taxon>Spiralia</taxon>
        <taxon>Lophotrochozoa</taxon>
        <taxon>Platyhelminthes</taxon>
        <taxon>Cestoda</taxon>
        <taxon>Eucestoda</taxon>
        <taxon>Cyclophyllidea</taxon>
        <taxon>Hymenolepididae</taxon>
        <taxon>Rodentolepis</taxon>
    </lineage>
</organism>
<evidence type="ECO:0000256" key="9">
    <source>
        <dbReference type="ARBA" id="ARBA00022840"/>
    </source>
</evidence>
<evidence type="ECO:0000256" key="2">
    <source>
        <dbReference type="ARBA" id="ARBA00004173"/>
    </source>
</evidence>
<sequence>MWWNKGQQTRWYETSVDELAKLANTCHRVALTDFGCAIKTDTALEDEKNRSHSGNSALWAPEVAEYFAKENHFKENGVPAALYKRSDLWATATIVYQLFGESNPFFSESARNVTLLNSKDYEESQLPATPKEAPIVMDWLLTACLRRDPSFRPPAILVADILHTWCLLKLLKRILPGDRYREVVPLIPLPAELLANICIKSDESTTSIREVWSEIELHAMKFYRRLRQQRRWFQSDDNSLRQSLRRLLELLWTADLLLGPAKATLGIRYLFYQRVKLERFAYCLAFVQLAEIVS</sequence>
<gene>
    <name evidence="16" type="ORF">HNAJ_LOCUS1991</name>
</gene>
<dbReference type="EMBL" id="UZAE01000884">
    <property type="protein sequence ID" value="VDN97850.1"/>
    <property type="molecule type" value="Genomic_DNA"/>
</dbReference>
<reference evidence="18" key="1">
    <citation type="submission" date="2016-04" db="UniProtKB">
        <authorList>
            <consortium name="WormBaseParasite"/>
        </authorList>
    </citation>
    <scope>IDENTIFICATION</scope>
</reference>
<dbReference type="OrthoDB" id="6287536at2759"/>